<keyword evidence="2" id="KW-1185">Reference proteome</keyword>
<evidence type="ECO:0000313" key="2">
    <source>
        <dbReference type="Proteomes" id="UP001224122"/>
    </source>
</evidence>
<evidence type="ECO:0000313" key="1">
    <source>
        <dbReference type="EMBL" id="MDQ0197646.1"/>
    </source>
</evidence>
<proteinExistence type="predicted"/>
<organism evidence="1 2">
    <name type="scientific">Neobacillus ginsengisoli</name>
    <dbReference type="NCBI Taxonomy" id="904295"/>
    <lineage>
        <taxon>Bacteria</taxon>
        <taxon>Bacillati</taxon>
        <taxon>Bacillota</taxon>
        <taxon>Bacilli</taxon>
        <taxon>Bacillales</taxon>
        <taxon>Bacillaceae</taxon>
        <taxon>Neobacillus</taxon>
    </lineage>
</organism>
<accession>A0ABT9XQ21</accession>
<dbReference type="EMBL" id="JAUSTW010000001">
    <property type="protein sequence ID" value="MDQ0197646.1"/>
    <property type="molecule type" value="Genomic_DNA"/>
</dbReference>
<comment type="caution">
    <text evidence="1">The sequence shown here is derived from an EMBL/GenBank/DDBJ whole genome shotgun (WGS) entry which is preliminary data.</text>
</comment>
<protein>
    <submittedName>
        <fullName evidence="1">Uncharacterized protein</fullName>
    </submittedName>
</protein>
<dbReference type="RefSeq" id="WP_307404559.1">
    <property type="nucleotide sequence ID" value="NZ_JAUSTW010000001.1"/>
</dbReference>
<dbReference type="Proteomes" id="UP001224122">
    <property type="component" value="Unassembled WGS sequence"/>
</dbReference>
<gene>
    <name evidence="1" type="ORF">J2S10_000751</name>
</gene>
<name>A0ABT9XQ21_9BACI</name>
<sequence length="53" mass="6035">MNKIRKVLTGGEQLSEVEANNILRDYIEAIFYTKIGNNIEIEIVWKDIVGLVA</sequence>
<reference evidence="1 2" key="1">
    <citation type="submission" date="2023-07" db="EMBL/GenBank/DDBJ databases">
        <title>Genomic Encyclopedia of Type Strains, Phase IV (KMG-IV): sequencing the most valuable type-strain genomes for metagenomic binning, comparative biology and taxonomic classification.</title>
        <authorList>
            <person name="Goeker M."/>
        </authorList>
    </citation>
    <scope>NUCLEOTIDE SEQUENCE [LARGE SCALE GENOMIC DNA]</scope>
    <source>
        <strain evidence="1 2">DSM 27594</strain>
    </source>
</reference>